<reference evidence="3" key="1">
    <citation type="submission" date="2019-09" db="EMBL/GenBank/DDBJ databases">
        <title>Mumia zhuanghuii sp. nov. isolated from the intestinal contents of plateau pika (Ochotona curzoniae) in the Qinghai-Tibet plateau of China.</title>
        <authorList>
            <person name="Tian Z."/>
        </authorList>
    </citation>
    <scope>NUCLEOTIDE SEQUENCE [LARGE SCALE GENOMIC DNA]</scope>
    <source>
        <strain evidence="3">DSM 25564</strain>
    </source>
</reference>
<dbReference type="Pfam" id="PF13527">
    <property type="entry name" value="Acetyltransf_9"/>
    <property type="match status" value="1"/>
</dbReference>
<dbReference type="Pfam" id="PF13530">
    <property type="entry name" value="SCP2_2"/>
    <property type="match status" value="1"/>
</dbReference>
<dbReference type="SUPFAM" id="SSF55729">
    <property type="entry name" value="Acyl-CoA N-acyltransferases (Nat)"/>
    <property type="match status" value="1"/>
</dbReference>
<dbReference type="InterPro" id="IPR000182">
    <property type="entry name" value="GNAT_dom"/>
</dbReference>
<sequence>MTQQQEDWVAGAVDAASEEALGNHGLEYRIVASGSPDFDGWLAGVVRGFQDGEPSAAQVAAARERNSERRLTGVFDRDGAQPEVAVGTIASWAGELTVPGGSTSSVAISAVTVAQTHRRRGIARALLEGELRAAAASGIPLASLTVTESTLYGRYGFGAAGSGAIIDIDTRRVRWAGPVPGGRLDYAARDVAQRELVALHERARGGVPGDVSLPPGHEHRFTGTAPDAERGGATRCVQYRDESGEVRGILAYTIALDDRDRIKGTATITALVAETDEAYAALWRFVLELDLVTRVHAELCAVDEPVLWMIGDRRAASVSVFDHQYLRILDLAGALEARRYAAPGRFALEVADRLGIAGGRVMLDVAADGTAAVTRLEPADAVPPGATSVSLDSSVLASLYLGDVSAVALGRAGRVRADDVESLARTFGWPVTPRVAFWY</sequence>
<dbReference type="PROSITE" id="PS51186">
    <property type="entry name" value="GNAT"/>
    <property type="match status" value="1"/>
</dbReference>
<keyword evidence="2" id="KW-0808">Transferase</keyword>
<comment type="caution">
    <text evidence="2">The sequence shown here is derived from an EMBL/GenBank/DDBJ whole genome shotgun (WGS) entry which is preliminary data.</text>
</comment>
<dbReference type="InterPro" id="IPR036527">
    <property type="entry name" value="SCP2_sterol-bd_dom_sf"/>
</dbReference>
<evidence type="ECO:0000313" key="3">
    <source>
        <dbReference type="Proteomes" id="UP000327039"/>
    </source>
</evidence>
<dbReference type="EMBL" id="VYRZ01000002">
    <property type="protein sequence ID" value="KAA9086588.1"/>
    <property type="molecule type" value="Genomic_DNA"/>
</dbReference>
<evidence type="ECO:0000313" key="2">
    <source>
        <dbReference type="EMBL" id="KAA9086588.1"/>
    </source>
</evidence>
<dbReference type="Gene3D" id="3.40.630.30">
    <property type="match status" value="2"/>
</dbReference>
<gene>
    <name evidence="2" type="ORF">F6B42_06095</name>
</gene>
<dbReference type="PANTHER" id="PTHR37817">
    <property type="entry name" value="N-ACETYLTRANSFERASE EIS"/>
    <property type="match status" value="1"/>
</dbReference>
<dbReference type="OrthoDB" id="8399956at2"/>
<name>A0A5J5IRT4_9MICO</name>
<dbReference type="GO" id="GO:0034069">
    <property type="term" value="F:aminoglycoside N-acetyltransferase activity"/>
    <property type="evidence" value="ECO:0007669"/>
    <property type="project" value="TreeGrafter"/>
</dbReference>
<evidence type="ECO:0000259" key="1">
    <source>
        <dbReference type="PROSITE" id="PS51186"/>
    </source>
</evidence>
<dbReference type="GO" id="GO:0030649">
    <property type="term" value="P:aminoglycoside antibiotic catabolic process"/>
    <property type="evidence" value="ECO:0007669"/>
    <property type="project" value="TreeGrafter"/>
</dbReference>
<dbReference type="Gene3D" id="3.30.1050.10">
    <property type="entry name" value="SCP2 sterol-binding domain"/>
    <property type="match status" value="1"/>
</dbReference>
<dbReference type="Pfam" id="PF17668">
    <property type="entry name" value="Acetyltransf_17"/>
    <property type="match status" value="1"/>
</dbReference>
<dbReference type="InterPro" id="IPR051554">
    <property type="entry name" value="Acetyltransferase_Eis"/>
</dbReference>
<proteinExistence type="predicted"/>
<dbReference type="InterPro" id="IPR016181">
    <property type="entry name" value="Acyl_CoA_acyltransferase"/>
</dbReference>
<feature type="domain" description="N-acetyltransferase" evidence="1">
    <location>
        <begin position="26"/>
        <end position="180"/>
    </location>
</feature>
<dbReference type="RefSeq" id="WP_150418761.1">
    <property type="nucleotide sequence ID" value="NZ_VYRZ01000002.1"/>
</dbReference>
<accession>A0A5J5IRT4</accession>
<dbReference type="SUPFAM" id="SSF55718">
    <property type="entry name" value="SCP-like"/>
    <property type="match status" value="1"/>
</dbReference>
<organism evidence="2 3">
    <name type="scientific">Microbacterium radiodurans</name>
    <dbReference type="NCBI Taxonomy" id="661398"/>
    <lineage>
        <taxon>Bacteria</taxon>
        <taxon>Bacillati</taxon>
        <taxon>Actinomycetota</taxon>
        <taxon>Actinomycetes</taxon>
        <taxon>Micrococcales</taxon>
        <taxon>Microbacteriaceae</taxon>
        <taxon>Microbacterium</taxon>
    </lineage>
</organism>
<dbReference type="InterPro" id="IPR025559">
    <property type="entry name" value="Eis_dom"/>
</dbReference>
<dbReference type="PANTHER" id="PTHR37817:SF1">
    <property type="entry name" value="N-ACETYLTRANSFERASE EIS"/>
    <property type="match status" value="1"/>
</dbReference>
<dbReference type="Proteomes" id="UP000327039">
    <property type="component" value="Unassembled WGS sequence"/>
</dbReference>
<dbReference type="AlphaFoldDB" id="A0A5J5IRT4"/>
<dbReference type="InterPro" id="IPR041380">
    <property type="entry name" value="Acetyltransf_17"/>
</dbReference>
<keyword evidence="3" id="KW-1185">Reference proteome</keyword>
<protein>
    <submittedName>
        <fullName evidence="2">GNAT family N-acetyltransferase</fullName>
    </submittedName>
</protein>